<reference evidence="9" key="1">
    <citation type="journal article" date="2021" name="PeerJ">
        <title>Extensive microbial diversity within the chicken gut microbiome revealed by metagenomics and culture.</title>
        <authorList>
            <person name="Gilroy R."/>
            <person name="Ravi A."/>
            <person name="Getino M."/>
            <person name="Pursley I."/>
            <person name="Horton D.L."/>
            <person name="Alikhan N.F."/>
            <person name="Baker D."/>
            <person name="Gharbi K."/>
            <person name="Hall N."/>
            <person name="Watson M."/>
            <person name="Adriaenssens E.M."/>
            <person name="Foster-Nyarko E."/>
            <person name="Jarju S."/>
            <person name="Secka A."/>
            <person name="Antonio M."/>
            <person name="Oren A."/>
            <person name="Chaudhuri R.R."/>
            <person name="La Ragione R."/>
            <person name="Hildebrand F."/>
            <person name="Pallen M.J."/>
        </authorList>
    </citation>
    <scope>NUCLEOTIDE SEQUENCE</scope>
    <source>
        <strain evidence="9">CHK192-9172</strain>
    </source>
</reference>
<comment type="domain">
    <text evidence="6">Has three domains with a flexible linker between the domains II and III and assumes an 'L' shape. Domain III is highly mobile and contacts RuvB.</text>
</comment>
<evidence type="ECO:0000256" key="3">
    <source>
        <dbReference type="ARBA" id="ARBA00023125"/>
    </source>
</evidence>
<dbReference type="GO" id="GO:0009378">
    <property type="term" value="F:four-way junction helicase activity"/>
    <property type="evidence" value="ECO:0007669"/>
    <property type="project" value="InterPro"/>
</dbReference>
<dbReference type="AlphaFoldDB" id="A0A9D2D0X8"/>
<keyword evidence="5 6" id="KW-0234">DNA repair</keyword>
<evidence type="ECO:0000256" key="1">
    <source>
        <dbReference type="ARBA" id="ARBA00022490"/>
    </source>
</evidence>
<evidence type="ECO:0000256" key="4">
    <source>
        <dbReference type="ARBA" id="ARBA00023172"/>
    </source>
</evidence>
<dbReference type="HAMAP" id="MF_00031">
    <property type="entry name" value="DNA_HJ_migration_RuvA"/>
    <property type="match status" value="1"/>
</dbReference>
<comment type="similarity">
    <text evidence="6">Belongs to the RuvA family.</text>
</comment>
<dbReference type="InterPro" id="IPR012340">
    <property type="entry name" value="NA-bd_OB-fold"/>
</dbReference>
<name>A0A9D2D0X8_9FIRM</name>
<dbReference type="Gene3D" id="1.10.8.10">
    <property type="entry name" value="DNA helicase RuvA subunit, C-terminal domain"/>
    <property type="match status" value="1"/>
</dbReference>
<dbReference type="InterPro" id="IPR011114">
    <property type="entry name" value="RuvA_C"/>
</dbReference>
<organism evidence="9 10">
    <name type="scientific">Candidatus Eubacterium avistercoris</name>
    <dbReference type="NCBI Taxonomy" id="2838567"/>
    <lineage>
        <taxon>Bacteria</taxon>
        <taxon>Bacillati</taxon>
        <taxon>Bacillota</taxon>
        <taxon>Clostridia</taxon>
        <taxon>Eubacteriales</taxon>
        <taxon>Eubacteriaceae</taxon>
        <taxon>Eubacterium</taxon>
    </lineage>
</organism>
<keyword evidence="4 6" id="KW-0233">DNA recombination</keyword>
<evidence type="ECO:0000259" key="8">
    <source>
        <dbReference type="Pfam" id="PF07499"/>
    </source>
</evidence>
<comment type="subunit">
    <text evidence="6">Homotetramer. Forms an RuvA(8)-RuvB(12)-Holliday junction (HJ) complex. HJ DNA is sandwiched between 2 RuvA tetramers; dsDNA enters through RuvA and exits via RuvB. An RuvB hexamer assembles on each DNA strand where it exits the tetramer. Each RuvB hexamer is contacted by two RuvA subunits (via domain III) on 2 adjacent RuvB subunits; this complex drives branch migration. In the full resolvosome a probable DNA-RuvA(4)-RuvB(12)-RuvC(2) complex forms which resolves the HJ.</text>
</comment>
<dbReference type="GO" id="GO:0005524">
    <property type="term" value="F:ATP binding"/>
    <property type="evidence" value="ECO:0007669"/>
    <property type="project" value="InterPro"/>
</dbReference>
<gene>
    <name evidence="6 9" type="primary">ruvA</name>
    <name evidence="9" type="ORF">IAA08_01270</name>
</gene>
<protein>
    <recommendedName>
        <fullName evidence="6">Holliday junction branch migration complex subunit RuvA</fullName>
    </recommendedName>
</protein>
<sequence length="202" mass="21869">MYSYIKGTLEETDNDTIVVENNGIGYNISVSGRVLDELPDIGESVKIYTYLHVKEDCFALYGFLTRDDLMLFRMMLNVNGIGPKGALGILTVLSGDDLRAAVVSDDAKAIAKAPGVGAKTAQKLIIELKDKVHLEDILETEREGEKYPVGTLSAVKQEAVQALVSLGYSQNEARNAVASVNAAEGMDIEEILKASLKNIAFL</sequence>
<feature type="region of interest" description="Domain III" evidence="6">
    <location>
        <begin position="152"/>
        <end position="202"/>
    </location>
</feature>
<feature type="domain" description="Holliday junction DNA helicase RuvA C-terminal" evidence="8">
    <location>
        <begin position="156"/>
        <end position="199"/>
    </location>
</feature>
<dbReference type="Pfam" id="PF07499">
    <property type="entry name" value="RuvA_C"/>
    <property type="match status" value="1"/>
</dbReference>
<evidence type="ECO:0000313" key="10">
    <source>
        <dbReference type="Proteomes" id="UP000824024"/>
    </source>
</evidence>
<dbReference type="InterPro" id="IPR010994">
    <property type="entry name" value="RuvA_2-like"/>
</dbReference>
<dbReference type="Proteomes" id="UP000824024">
    <property type="component" value="Unassembled WGS sequence"/>
</dbReference>
<dbReference type="InterPro" id="IPR000085">
    <property type="entry name" value="RuvA"/>
</dbReference>
<evidence type="ECO:0000313" key="9">
    <source>
        <dbReference type="EMBL" id="HIZ06547.1"/>
    </source>
</evidence>
<comment type="function">
    <text evidence="6">The RuvA-RuvB-RuvC complex processes Holliday junction (HJ) DNA during genetic recombination and DNA repair, while the RuvA-RuvB complex plays an important role in the rescue of blocked DNA replication forks via replication fork reversal (RFR). RuvA specifically binds to HJ cruciform DNA, conferring on it an open structure. The RuvB hexamer acts as an ATP-dependent pump, pulling dsDNA into and through the RuvAB complex. HJ branch migration allows RuvC to scan DNA until it finds its consensus sequence, where it cleaves and resolves the cruciform DNA.</text>
</comment>
<keyword evidence="3 6" id="KW-0238">DNA-binding</keyword>
<evidence type="ECO:0000256" key="5">
    <source>
        <dbReference type="ARBA" id="ARBA00023204"/>
    </source>
</evidence>
<dbReference type="GO" id="GO:0005737">
    <property type="term" value="C:cytoplasm"/>
    <property type="evidence" value="ECO:0007669"/>
    <property type="project" value="UniProtKB-SubCell"/>
</dbReference>
<dbReference type="GO" id="GO:0009379">
    <property type="term" value="C:Holliday junction helicase complex"/>
    <property type="evidence" value="ECO:0007669"/>
    <property type="project" value="InterPro"/>
</dbReference>
<dbReference type="SUPFAM" id="SSF47781">
    <property type="entry name" value="RuvA domain 2-like"/>
    <property type="match status" value="1"/>
</dbReference>
<comment type="caution">
    <text evidence="9">The sequence shown here is derived from an EMBL/GenBank/DDBJ whole genome shotgun (WGS) entry which is preliminary data.</text>
</comment>
<feature type="domain" description="DNA helicase Holliday junction RuvA type" evidence="7">
    <location>
        <begin position="1"/>
        <end position="62"/>
    </location>
</feature>
<dbReference type="InterPro" id="IPR013849">
    <property type="entry name" value="DNA_helicase_Holl-junc_RuvA_I"/>
</dbReference>
<dbReference type="SUPFAM" id="SSF50249">
    <property type="entry name" value="Nucleic acid-binding proteins"/>
    <property type="match status" value="1"/>
</dbReference>
<dbReference type="EMBL" id="DXCH01000035">
    <property type="protein sequence ID" value="HIZ06547.1"/>
    <property type="molecule type" value="Genomic_DNA"/>
</dbReference>
<reference evidence="9" key="2">
    <citation type="submission" date="2021-04" db="EMBL/GenBank/DDBJ databases">
        <authorList>
            <person name="Gilroy R."/>
        </authorList>
    </citation>
    <scope>NUCLEOTIDE SEQUENCE</scope>
    <source>
        <strain evidence="9">CHK192-9172</strain>
    </source>
</reference>
<evidence type="ECO:0000256" key="2">
    <source>
        <dbReference type="ARBA" id="ARBA00022763"/>
    </source>
</evidence>
<keyword evidence="1 6" id="KW-0963">Cytoplasm</keyword>
<dbReference type="Gene3D" id="1.10.150.20">
    <property type="entry name" value="5' to 3' exonuclease, C-terminal subdomain"/>
    <property type="match status" value="1"/>
</dbReference>
<accession>A0A9D2D0X8</accession>
<comment type="subcellular location">
    <subcellularLocation>
        <location evidence="6">Cytoplasm</location>
    </subcellularLocation>
</comment>
<dbReference type="SUPFAM" id="SSF46929">
    <property type="entry name" value="DNA helicase RuvA subunit, C-terminal domain"/>
    <property type="match status" value="1"/>
</dbReference>
<dbReference type="GO" id="GO:0006310">
    <property type="term" value="P:DNA recombination"/>
    <property type="evidence" value="ECO:0007669"/>
    <property type="project" value="UniProtKB-UniRule"/>
</dbReference>
<feature type="region of interest" description="Domain I" evidence="6">
    <location>
        <begin position="1"/>
        <end position="64"/>
    </location>
</feature>
<keyword evidence="2 6" id="KW-0227">DNA damage</keyword>
<dbReference type="Pfam" id="PF14520">
    <property type="entry name" value="HHH_5"/>
    <property type="match status" value="1"/>
</dbReference>
<evidence type="ECO:0000256" key="6">
    <source>
        <dbReference type="HAMAP-Rule" id="MF_00031"/>
    </source>
</evidence>
<dbReference type="CDD" id="cd14332">
    <property type="entry name" value="UBA_RuvA_C"/>
    <property type="match status" value="1"/>
</dbReference>
<comment type="caution">
    <text evidence="6">Lacks conserved residue(s) required for the propagation of feature annotation.</text>
</comment>
<dbReference type="InterPro" id="IPR036267">
    <property type="entry name" value="RuvA_C_sf"/>
</dbReference>
<dbReference type="GO" id="GO:0048476">
    <property type="term" value="C:Holliday junction resolvase complex"/>
    <property type="evidence" value="ECO:0007669"/>
    <property type="project" value="UniProtKB-UniRule"/>
</dbReference>
<dbReference type="GO" id="GO:0000400">
    <property type="term" value="F:four-way junction DNA binding"/>
    <property type="evidence" value="ECO:0007669"/>
    <property type="project" value="UniProtKB-UniRule"/>
</dbReference>
<evidence type="ECO:0000259" key="7">
    <source>
        <dbReference type="Pfam" id="PF01330"/>
    </source>
</evidence>
<dbReference type="NCBIfam" id="TIGR00084">
    <property type="entry name" value="ruvA"/>
    <property type="match status" value="1"/>
</dbReference>
<dbReference type="Gene3D" id="2.40.50.140">
    <property type="entry name" value="Nucleic acid-binding proteins"/>
    <property type="match status" value="1"/>
</dbReference>
<proteinExistence type="inferred from homology"/>
<dbReference type="Pfam" id="PF01330">
    <property type="entry name" value="RuvA_N"/>
    <property type="match status" value="1"/>
</dbReference>
<dbReference type="GO" id="GO:0006281">
    <property type="term" value="P:DNA repair"/>
    <property type="evidence" value="ECO:0007669"/>
    <property type="project" value="UniProtKB-UniRule"/>
</dbReference>